<protein>
    <submittedName>
        <fullName evidence="2">Syntaxin-binding protein 5-like</fullName>
    </submittedName>
</protein>
<sequence length="106" mass="12006">MPEAPKPGDNRLAFGNCNGLAVVDYLQKTVILCISTLDLYGATDPYQRLTRSPRRNRQSTSEHSMRGLSNFYSDSKKRIRTSYQSLTELTDNQQSIDMERSKSPTS</sequence>
<evidence type="ECO:0000256" key="1">
    <source>
        <dbReference type="SAM" id="MobiDB-lite"/>
    </source>
</evidence>
<organism evidence="2 3">
    <name type="scientific">Ilyodon furcidens</name>
    <name type="common">goldbreast splitfin</name>
    <dbReference type="NCBI Taxonomy" id="33524"/>
    <lineage>
        <taxon>Eukaryota</taxon>
        <taxon>Metazoa</taxon>
        <taxon>Chordata</taxon>
        <taxon>Craniata</taxon>
        <taxon>Vertebrata</taxon>
        <taxon>Euteleostomi</taxon>
        <taxon>Actinopterygii</taxon>
        <taxon>Neopterygii</taxon>
        <taxon>Teleostei</taxon>
        <taxon>Neoteleostei</taxon>
        <taxon>Acanthomorphata</taxon>
        <taxon>Ovalentaria</taxon>
        <taxon>Atherinomorphae</taxon>
        <taxon>Cyprinodontiformes</taxon>
        <taxon>Goodeidae</taxon>
        <taxon>Ilyodon</taxon>
    </lineage>
</organism>
<dbReference type="Proteomes" id="UP001482620">
    <property type="component" value="Unassembled WGS sequence"/>
</dbReference>
<evidence type="ECO:0000313" key="2">
    <source>
        <dbReference type="EMBL" id="MEQ2256021.1"/>
    </source>
</evidence>
<keyword evidence="3" id="KW-1185">Reference proteome</keyword>
<feature type="compositionally biased region" description="Polar residues" evidence="1">
    <location>
        <begin position="81"/>
        <end position="96"/>
    </location>
</feature>
<evidence type="ECO:0000313" key="3">
    <source>
        <dbReference type="Proteomes" id="UP001482620"/>
    </source>
</evidence>
<gene>
    <name evidence="2" type="primary">STXBP5L_3</name>
    <name evidence="2" type="ORF">ILYODFUR_019929</name>
</gene>
<feature type="region of interest" description="Disordered" evidence="1">
    <location>
        <begin position="48"/>
        <end position="106"/>
    </location>
</feature>
<accession>A0ABV0VFH7</accession>
<feature type="non-terminal residue" evidence="2">
    <location>
        <position position="106"/>
    </location>
</feature>
<proteinExistence type="predicted"/>
<feature type="compositionally biased region" description="Basic and acidic residues" evidence="1">
    <location>
        <begin position="97"/>
        <end position="106"/>
    </location>
</feature>
<dbReference type="EMBL" id="JAHRIQ010106292">
    <property type="protein sequence ID" value="MEQ2256021.1"/>
    <property type="molecule type" value="Genomic_DNA"/>
</dbReference>
<name>A0ABV0VFH7_9TELE</name>
<reference evidence="2 3" key="1">
    <citation type="submission" date="2021-06" db="EMBL/GenBank/DDBJ databases">
        <authorList>
            <person name="Palmer J.M."/>
        </authorList>
    </citation>
    <scope>NUCLEOTIDE SEQUENCE [LARGE SCALE GENOMIC DNA]</scope>
    <source>
        <strain evidence="3">if_2019</strain>
        <tissue evidence="2">Muscle</tissue>
    </source>
</reference>
<comment type="caution">
    <text evidence="2">The sequence shown here is derived from an EMBL/GenBank/DDBJ whole genome shotgun (WGS) entry which is preliminary data.</text>
</comment>